<accession>A0A5C4TLX4</accession>
<gene>
    <name evidence="13" type="ORF">DID87_01425</name>
</gene>
<evidence type="ECO:0000256" key="4">
    <source>
        <dbReference type="ARBA" id="ARBA00015100"/>
    </source>
</evidence>
<evidence type="ECO:0000256" key="12">
    <source>
        <dbReference type="RuleBase" id="RU004466"/>
    </source>
</evidence>
<dbReference type="GO" id="GO:0004337">
    <property type="term" value="F:(2E,6E)-farnesyl diphosphate synthase activity"/>
    <property type="evidence" value="ECO:0007669"/>
    <property type="project" value="UniProtKB-EC"/>
</dbReference>
<evidence type="ECO:0000256" key="7">
    <source>
        <dbReference type="ARBA" id="ARBA00022842"/>
    </source>
</evidence>
<dbReference type="InterPro" id="IPR033749">
    <property type="entry name" value="Polyprenyl_synt_CS"/>
</dbReference>
<evidence type="ECO:0000256" key="8">
    <source>
        <dbReference type="ARBA" id="ARBA00023229"/>
    </source>
</evidence>
<evidence type="ECO:0000256" key="5">
    <source>
        <dbReference type="ARBA" id="ARBA00022679"/>
    </source>
</evidence>
<keyword evidence="5 12" id="KW-0808">Transferase</keyword>
<dbReference type="GO" id="GO:0005737">
    <property type="term" value="C:cytoplasm"/>
    <property type="evidence" value="ECO:0007669"/>
    <property type="project" value="UniProtKB-ARBA"/>
</dbReference>
<dbReference type="GO" id="GO:0046872">
    <property type="term" value="F:metal ion binding"/>
    <property type="evidence" value="ECO:0007669"/>
    <property type="project" value="UniProtKB-KW"/>
</dbReference>
<keyword evidence="6" id="KW-0479">Metal-binding</keyword>
<dbReference type="PANTHER" id="PTHR43281">
    <property type="entry name" value="FARNESYL DIPHOSPHATE SYNTHASE"/>
    <property type="match status" value="1"/>
</dbReference>
<dbReference type="PROSITE" id="PS00444">
    <property type="entry name" value="POLYPRENYL_SYNTHASE_2"/>
    <property type="match status" value="1"/>
</dbReference>
<evidence type="ECO:0000256" key="1">
    <source>
        <dbReference type="ARBA" id="ARBA00001946"/>
    </source>
</evidence>
<dbReference type="NCBIfam" id="NF045485">
    <property type="entry name" value="FPPsyn"/>
    <property type="match status" value="1"/>
</dbReference>
<comment type="cofactor">
    <cofactor evidence="1">
        <name>Mg(2+)</name>
        <dbReference type="ChEBI" id="CHEBI:18420"/>
    </cofactor>
</comment>
<dbReference type="SFLD" id="SFLDG01017">
    <property type="entry name" value="Polyprenyl_Transferase_Like"/>
    <property type="match status" value="1"/>
</dbReference>
<dbReference type="InterPro" id="IPR053378">
    <property type="entry name" value="Prenyl_diphosphate_synthase"/>
</dbReference>
<dbReference type="SUPFAM" id="SSF48576">
    <property type="entry name" value="Terpenoid synthases"/>
    <property type="match status" value="1"/>
</dbReference>
<comment type="similarity">
    <text evidence="2 12">Belongs to the FPP/GGPP synthase family.</text>
</comment>
<dbReference type="EMBL" id="QFCR01000002">
    <property type="protein sequence ID" value="TNK91032.1"/>
    <property type="molecule type" value="Genomic_DNA"/>
</dbReference>
<evidence type="ECO:0000256" key="2">
    <source>
        <dbReference type="ARBA" id="ARBA00006706"/>
    </source>
</evidence>
<comment type="caution">
    <text evidence="13">The sequence shown here is derived from an EMBL/GenBank/DDBJ whole genome shotgun (WGS) entry which is preliminary data.</text>
</comment>
<dbReference type="InterPro" id="IPR000092">
    <property type="entry name" value="Polyprenyl_synt"/>
</dbReference>
<keyword evidence="7" id="KW-0460">Magnesium</keyword>
<dbReference type="CDD" id="cd00685">
    <property type="entry name" value="Trans_IPPS_HT"/>
    <property type="match status" value="1"/>
</dbReference>
<evidence type="ECO:0000313" key="14">
    <source>
        <dbReference type="Proteomes" id="UP000313312"/>
    </source>
</evidence>
<dbReference type="AlphaFoldDB" id="A0A5C4TLX4"/>
<reference evidence="13 14" key="1">
    <citation type="submission" date="2018-05" db="EMBL/GenBank/DDBJ databases">
        <title>Lactobacillus sanfranciscensis Ah4 draft denome sequence.</title>
        <authorList>
            <person name="Zhang G."/>
        </authorList>
    </citation>
    <scope>NUCLEOTIDE SEQUENCE [LARGE SCALE GENOMIC DNA]</scope>
    <source>
        <strain evidence="13 14">Ah4</strain>
    </source>
</reference>
<comment type="catalytic activity">
    <reaction evidence="11">
        <text>isopentenyl diphosphate + (2E)-geranyl diphosphate = (2E,6E)-farnesyl diphosphate + diphosphate</text>
        <dbReference type="Rhea" id="RHEA:19361"/>
        <dbReference type="ChEBI" id="CHEBI:33019"/>
        <dbReference type="ChEBI" id="CHEBI:58057"/>
        <dbReference type="ChEBI" id="CHEBI:128769"/>
        <dbReference type="ChEBI" id="CHEBI:175763"/>
        <dbReference type="EC" id="2.5.1.10"/>
    </reaction>
</comment>
<dbReference type="Gene3D" id="1.10.600.10">
    <property type="entry name" value="Farnesyl Diphosphate Synthase"/>
    <property type="match status" value="1"/>
</dbReference>
<dbReference type="PROSITE" id="PS00723">
    <property type="entry name" value="POLYPRENYL_SYNTHASE_1"/>
    <property type="match status" value="1"/>
</dbReference>
<evidence type="ECO:0000256" key="9">
    <source>
        <dbReference type="ARBA" id="ARBA00032380"/>
    </source>
</evidence>
<evidence type="ECO:0000313" key="13">
    <source>
        <dbReference type="EMBL" id="TNK91032.1"/>
    </source>
</evidence>
<evidence type="ECO:0000256" key="3">
    <source>
        <dbReference type="ARBA" id="ARBA00012439"/>
    </source>
</evidence>
<dbReference type="Pfam" id="PF00348">
    <property type="entry name" value="polyprenyl_synt"/>
    <property type="match status" value="1"/>
</dbReference>
<dbReference type="SFLD" id="SFLDS00005">
    <property type="entry name" value="Isoprenoid_Synthase_Type_I"/>
    <property type="match status" value="1"/>
</dbReference>
<dbReference type="EC" id="2.5.1.10" evidence="3"/>
<evidence type="ECO:0000256" key="10">
    <source>
        <dbReference type="ARBA" id="ARBA00032873"/>
    </source>
</evidence>
<evidence type="ECO:0000256" key="6">
    <source>
        <dbReference type="ARBA" id="ARBA00022723"/>
    </source>
</evidence>
<dbReference type="PANTHER" id="PTHR43281:SF1">
    <property type="entry name" value="FARNESYL DIPHOSPHATE SYNTHASE"/>
    <property type="match status" value="1"/>
</dbReference>
<protein>
    <recommendedName>
        <fullName evidence="4">Farnesyl diphosphate synthase</fullName>
        <ecNumber evidence="3">2.5.1.10</ecNumber>
    </recommendedName>
    <alternativeName>
        <fullName evidence="10">(2E,6E)-farnesyl diphosphate synthase</fullName>
    </alternativeName>
    <alternativeName>
        <fullName evidence="9">Geranyltranstransferase</fullName>
    </alternativeName>
</protein>
<sequence>MLMKFNQKKLNRFQTEYIPKIDAVLSKEIKNSSNENLLVNSMQYSLMAGGKRLRPLLVLAVLESYGVKITDELIKISCAVELLHTYSLIHDDLPEMDNSDYRRGKLANHKKFGDDIAVLAGDGLLTLAFSWLSDNSLPASQRIKLVSLLSNAAGPKGMVEGQVIDVTSAEKTLDLVGLQTLDRKKTGELFHYCILAGSVLAKVDEADQQSLSEFAWNFGIAFQIYDDILDAPTDETQEDIDKNTYVNFLGMQGAKTKLSETMENCIKELEKLENAQSIDLLKSFLSYFRFGKG</sequence>
<dbReference type="InterPro" id="IPR008949">
    <property type="entry name" value="Isoprenoid_synthase_dom_sf"/>
</dbReference>
<evidence type="ECO:0000256" key="11">
    <source>
        <dbReference type="ARBA" id="ARBA00049399"/>
    </source>
</evidence>
<proteinExistence type="inferred from homology"/>
<name>A0A5C4TLX4_FRUSA</name>
<dbReference type="FunFam" id="1.10.600.10:FF:000001">
    <property type="entry name" value="Geranylgeranyl diphosphate synthase"/>
    <property type="match status" value="1"/>
</dbReference>
<organism evidence="13 14">
    <name type="scientific">Fructilactobacillus sanfranciscensis</name>
    <name type="common">Lactobacillus sanfranciscensis</name>
    <dbReference type="NCBI Taxonomy" id="1625"/>
    <lineage>
        <taxon>Bacteria</taxon>
        <taxon>Bacillati</taxon>
        <taxon>Bacillota</taxon>
        <taxon>Bacilli</taxon>
        <taxon>Lactobacillales</taxon>
        <taxon>Lactobacillaceae</taxon>
        <taxon>Fructilactobacillus</taxon>
    </lineage>
</organism>
<dbReference type="GO" id="GO:0016114">
    <property type="term" value="P:terpenoid biosynthetic process"/>
    <property type="evidence" value="ECO:0007669"/>
    <property type="project" value="UniProtKB-ARBA"/>
</dbReference>
<dbReference type="Proteomes" id="UP000313312">
    <property type="component" value="Unassembled WGS sequence"/>
</dbReference>
<keyword evidence="8" id="KW-0414">Isoprene biosynthesis</keyword>